<dbReference type="Gene3D" id="2.40.50.140">
    <property type="entry name" value="Nucleic acid-binding proteins"/>
    <property type="match status" value="1"/>
</dbReference>
<evidence type="ECO:0000256" key="2">
    <source>
        <dbReference type="ARBA" id="ARBA00022490"/>
    </source>
</evidence>
<dbReference type="SUPFAM" id="SSF54791">
    <property type="entry name" value="Eukaryotic type KH-domain (KH-domain type I)"/>
    <property type="match status" value="1"/>
</dbReference>
<dbReference type="InterPro" id="IPR004088">
    <property type="entry name" value="KH_dom_type_1"/>
</dbReference>
<dbReference type="GO" id="GO:0003723">
    <property type="term" value="F:RNA binding"/>
    <property type="evidence" value="ECO:0007669"/>
    <property type="project" value="UniProtKB-KW"/>
</dbReference>
<dbReference type="Pfam" id="PF15985">
    <property type="entry name" value="KH_6"/>
    <property type="match status" value="1"/>
</dbReference>
<dbReference type="EMBL" id="KV453842">
    <property type="protein sequence ID" value="ODV89912.1"/>
    <property type="molecule type" value="Genomic_DNA"/>
</dbReference>
<keyword evidence="7" id="KW-1185">Reference proteome</keyword>
<dbReference type="FunFam" id="2.40.50.140:FF:000127">
    <property type="entry name" value="Exosome complex component RRP40"/>
    <property type="match status" value="1"/>
</dbReference>
<feature type="non-terminal residue" evidence="6">
    <location>
        <position position="1"/>
    </location>
</feature>
<evidence type="ECO:0000313" key="6">
    <source>
        <dbReference type="EMBL" id="ODV89912.1"/>
    </source>
</evidence>
<dbReference type="GO" id="GO:0034475">
    <property type="term" value="P:U4 snRNA 3'-end processing"/>
    <property type="evidence" value="ECO:0007669"/>
    <property type="project" value="TreeGrafter"/>
</dbReference>
<name>A0A1E4TDR4_9ASCO</name>
<dbReference type="GO" id="GO:0000176">
    <property type="term" value="C:nuclear exosome (RNase complex)"/>
    <property type="evidence" value="ECO:0007669"/>
    <property type="project" value="TreeGrafter"/>
</dbReference>
<dbReference type="GO" id="GO:0000177">
    <property type="term" value="C:cytoplasmic exosome (RNase complex)"/>
    <property type="evidence" value="ECO:0007669"/>
    <property type="project" value="TreeGrafter"/>
</dbReference>
<dbReference type="InterPro" id="IPR036612">
    <property type="entry name" value="KH_dom_type_1_sf"/>
</dbReference>
<dbReference type="Pfam" id="PF21262">
    <property type="entry name" value="RRP40_S1"/>
    <property type="match status" value="1"/>
</dbReference>
<dbReference type="SUPFAM" id="SSF50249">
    <property type="entry name" value="Nucleic acid-binding proteins"/>
    <property type="match status" value="1"/>
</dbReference>
<dbReference type="Gene3D" id="3.30.1370.10">
    <property type="entry name" value="K Homology domain, type 1"/>
    <property type="match status" value="1"/>
</dbReference>
<evidence type="ECO:0000256" key="3">
    <source>
        <dbReference type="ARBA" id="ARBA00022835"/>
    </source>
</evidence>
<feature type="domain" description="K Homology" evidence="5">
    <location>
        <begin position="85"/>
        <end position="131"/>
    </location>
</feature>
<proteinExistence type="predicted"/>
<dbReference type="AlphaFoldDB" id="A0A1E4TDR4"/>
<gene>
    <name evidence="6" type="ORF">CANCADRAFT_11350</name>
</gene>
<dbReference type="Proteomes" id="UP000095023">
    <property type="component" value="Unassembled WGS sequence"/>
</dbReference>
<dbReference type="InterPro" id="IPR012340">
    <property type="entry name" value="NA-bd_OB-fold"/>
</dbReference>
<evidence type="ECO:0000313" key="7">
    <source>
        <dbReference type="Proteomes" id="UP000095023"/>
    </source>
</evidence>
<evidence type="ECO:0000256" key="4">
    <source>
        <dbReference type="ARBA" id="ARBA00022884"/>
    </source>
</evidence>
<evidence type="ECO:0000259" key="5">
    <source>
        <dbReference type="Pfam" id="PF15985"/>
    </source>
</evidence>
<dbReference type="GO" id="GO:0071051">
    <property type="term" value="P:poly(A)-dependent snoRNA 3'-end processing"/>
    <property type="evidence" value="ECO:0007669"/>
    <property type="project" value="TreeGrafter"/>
</dbReference>
<dbReference type="PANTHER" id="PTHR21321">
    <property type="entry name" value="PNAS-3 RELATED"/>
    <property type="match status" value="1"/>
</dbReference>
<keyword evidence="3" id="KW-0271">Exosome</keyword>
<keyword evidence="4" id="KW-0694">RNA-binding</keyword>
<dbReference type="GO" id="GO:0000467">
    <property type="term" value="P:exonucleolytic trimming to generate mature 3'-end of 5.8S rRNA from tricistronic rRNA transcript (SSU-rRNA, 5.8S rRNA, LSU-rRNA)"/>
    <property type="evidence" value="ECO:0007669"/>
    <property type="project" value="TreeGrafter"/>
</dbReference>
<accession>A0A1E4TDR4</accession>
<protein>
    <recommendedName>
        <fullName evidence="5">K Homology domain-containing protein</fullName>
    </recommendedName>
</protein>
<sequence length="143" mass="15644">KRYEPRQGDVVVGVIDLRLVETYKVNIGAPYMAILPALAFQNAHRKNKPELEAGDVVCARVVKADPDVEPELTCDEDDLGVLNEGYVFDVSLSHAHALINNDSLLAQLAKSVVFETGIGRNGTVWVKGDDTKSTLAVSRLIRE</sequence>
<feature type="non-terminal residue" evidence="6">
    <location>
        <position position="143"/>
    </location>
</feature>
<keyword evidence="2" id="KW-0963">Cytoplasm</keyword>
<dbReference type="InterPro" id="IPR026699">
    <property type="entry name" value="Exosome_RNA_bind1/RRP40/RRP4"/>
</dbReference>
<dbReference type="GO" id="GO:0071034">
    <property type="term" value="P:CUT catabolic process"/>
    <property type="evidence" value="ECO:0007669"/>
    <property type="project" value="TreeGrafter"/>
</dbReference>
<dbReference type="GO" id="GO:0071035">
    <property type="term" value="P:nuclear polyadenylation-dependent rRNA catabolic process"/>
    <property type="evidence" value="ECO:0007669"/>
    <property type="project" value="TreeGrafter"/>
</dbReference>
<comment type="subcellular location">
    <subcellularLocation>
        <location evidence="1">Nucleus</location>
    </subcellularLocation>
</comment>
<evidence type="ECO:0000256" key="1">
    <source>
        <dbReference type="ARBA" id="ARBA00004123"/>
    </source>
</evidence>
<reference evidence="7" key="1">
    <citation type="submission" date="2016-02" db="EMBL/GenBank/DDBJ databases">
        <title>Comparative genomics of biotechnologically important yeasts.</title>
        <authorList>
            <consortium name="DOE Joint Genome Institute"/>
            <person name="Riley R."/>
            <person name="Haridas S."/>
            <person name="Wolfe K.H."/>
            <person name="Lopes M.R."/>
            <person name="Hittinger C.T."/>
            <person name="Goker M."/>
            <person name="Salamov A."/>
            <person name="Wisecaver J."/>
            <person name="Long T.M."/>
            <person name="Aerts A.L."/>
            <person name="Barry K."/>
            <person name="Choi C."/>
            <person name="Clum A."/>
            <person name="Coughlan A.Y."/>
            <person name="Deshpande S."/>
            <person name="Douglass A.P."/>
            <person name="Hanson S.J."/>
            <person name="Klenk H.-P."/>
            <person name="Labutti K."/>
            <person name="Lapidus A."/>
            <person name="Lindquist E."/>
            <person name="Lipzen A."/>
            <person name="Meier-Kolthoff J.P."/>
            <person name="Ohm R.A."/>
            <person name="Otillar R.P."/>
            <person name="Pangilinan J."/>
            <person name="Peng Y."/>
            <person name="Rokas A."/>
            <person name="Rosa C.A."/>
            <person name="Scheuner C."/>
            <person name="Sibirny A.A."/>
            <person name="Slot J.C."/>
            <person name="Stielow J.B."/>
            <person name="Sun H."/>
            <person name="Kurtzman C.P."/>
            <person name="Blackwell M."/>
            <person name="Jeffries T.W."/>
            <person name="Grigoriev I.V."/>
        </authorList>
    </citation>
    <scope>NUCLEOTIDE SEQUENCE [LARGE SCALE GENOMIC DNA]</scope>
    <source>
        <strain evidence="7">NRRL Y-17796</strain>
    </source>
</reference>
<dbReference type="PANTHER" id="PTHR21321:SF1">
    <property type="entry name" value="EXOSOME COMPLEX COMPONENT RRP40"/>
    <property type="match status" value="1"/>
</dbReference>
<organism evidence="6 7">
    <name type="scientific">Tortispora caseinolytica NRRL Y-17796</name>
    <dbReference type="NCBI Taxonomy" id="767744"/>
    <lineage>
        <taxon>Eukaryota</taxon>
        <taxon>Fungi</taxon>
        <taxon>Dikarya</taxon>
        <taxon>Ascomycota</taxon>
        <taxon>Saccharomycotina</taxon>
        <taxon>Trigonopsidomycetes</taxon>
        <taxon>Trigonopsidales</taxon>
        <taxon>Trigonopsidaceae</taxon>
        <taxon>Tortispora</taxon>
    </lineage>
</organism>
<dbReference type="GO" id="GO:0071038">
    <property type="term" value="P:TRAMP-dependent tRNA surveillance pathway"/>
    <property type="evidence" value="ECO:0007669"/>
    <property type="project" value="TreeGrafter"/>
</dbReference>
<dbReference type="OrthoDB" id="340500at2759"/>